<feature type="domain" description="Prepilin peptidase A24 N-terminal" evidence="9">
    <location>
        <begin position="11"/>
        <end position="95"/>
    </location>
</feature>
<keyword evidence="6 7" id="KW-0472">Membrane</keyword>
<evidence type="ECO:0000313" key="11">
    <source>
        <dbReference type="Proteomes" id="UP000886725"/>
    </source>
</evidence>
<dbReference type="PANTHER" id="PTHR30487">
    <property type="entry name" value="TYPE 4 PREPILIN-LIKE PROTEINS LEADER PEPTIDE-PROCESSING ENZYME"/>
    <property type="match status" value="1"/>
</dbReference>
<name>A0A9D0Z2T6_9FIRM</name>
<feature type="domain" description="Prepilin type IV endopeptidase peptidase" evidence="8">
    <location>
        <begin position="106"/>
        <end position="214"/>
    </location>
</feature>
<evidence type="ECO:0000313" key="10">
    <source>
        <dbReference type="EMBL" id="HIQ65413.1"/>
    </source>
</evidence>
<evidence type="ECO:0000256" key="7">
    <source>
        <dbReference type="SAM" id="Phobius"/>
    </source>
</evidence>
<evidence type="ECO:0000256" key="4">
    <source>
        <dbReference type="ARBA" id="ARBA00022692"/>
    </source>
</evidence>
<sequence>MTIYYMICFFIVGACMGSFFTVVGYRLPVGESIIRPKRSYCPTCHNRLGPSELVPIFSYLFQKGKCKHCHKKISLFYPIVEILTGVLYAVSFYSFGFTPKLIISLTIASLLIIVIISDINFLIIPDEVTLVSAIIIIIMNFIDLGFRGGLLQIASGIFMFLVMYGLMVFGNHLFHKESLGGGDIKLMFVVGLVLHPILGLLIIFLSSFIALPVALILYWTHREKVIPFGPFILIALNLVYLMKIDVSMLERILEIL</sequence>
<evidence type="ECO:0000256" key="2">
    <source>
        <dbReference type="ARBA" id="ARBA00005801"/>
    </source>
</evidence>
<organism evidence="10 11">
    <name type="scientific">Candidatus Faecenecus gallistercoris</name>
    <dbReference type="NCBI Taxonomy" id="2840793"/>
    <lineage>
        <taxon>Bacteria</taxon>
        <taxon>Bacillati</taxon>
        <taxon>Bacillota</taxon>
        <taxon>Bacillota incertae sedis</taxon>
        <taxon>Candidatus Faecenecus</taxon>
    </lineage>
</organism>
<comment type="similarity">
    <text evidence="2">Belongs to the peptidase A24 family.</text>
</comment>
<evidence type="ECO:0000256" key="1">
    <source>
        <dbReference type="ARBA" id="ARBA00004651"/>
    </source>
</evidence>
<evidence type="ECO:0000259" key="9">
    <source>
        <dbReference type="Pfam" id="PF06750"/>
    </source>
</evidence>
<gene>
    <name evidence="10" type="ORF">IAC85_06725</name>
</gene>
<dbReference type="GO" id="GO:0005886">
    <property type="term" value="C:plasma membrane"/>
    <property type="evidence" value="ECO:0007669"/>
    <property type="project" value="UniProtKB-SubCell"/>
</dbReference>
<comment type="subcellular location">
    <subcellularLocation>
        <location evidence="1">Cell membrane</location>
        <topology evidence="1">Multi-pass membrane protein</topology>
    </subcellularLocation>
</comment>
<comment type="caution">
    <text evidence="10">The sequence shown here is derived from an EMBL/GenBank/DDBJ whole genome shotgun (WGS) entry which is preliminary data.</text>
</comment>
<evidence type="ECO:0000259" key="8">
    <source>
        <dbReference type="Pfam" id="PF01478"/>
    </source>
</evidence>
<keyword evidence="4 7" id="KW-0812">Transmembrane</keyword>
<reference evidence="10" key="2">
    <citation type="journal article" date="2021" name="PeerJ">
        <title>Extensive microbial diversity within the chicken gut microbiome revealed by metagenomics and culture.</title>
        <authorList>
            <person name="Gilroy R."/>
            <person name="Ravi A."/>
            <person name="Getino M."/>
            <person name="Pursley I."/>
            <person name="Horton D.L."/>
            <person name="Alikhan N.F."/>
            <person name="Baker D."/>
            <person name="Gharbi K."/>
            <person name="Hall N."/>
            <person name="Watson M."/>
            <person name="Adriaenssens E.M."/>
            <person name="Foster-Nyarko E."/>
            <person name="Jarju S."/>
            <person name="Secka A."/>
            <person name="Antonio M."/>
            <person name="Oren A."/>
            <person name="Chaudhuri R.R."/>
            <person name="La Ragione R."/>
            <person name="Hildebrand F."/>
            <person name="Pallen M.J."/>
        </authorList>
    </citation>
    <scope>NUCLEOTIDE SEQUENCE</scope>
    <source>
        <strain evidence="10">CHK165-10780</strain>
    </source>
</reference>
<dbReference type="InterPro" id="IPR010627">
    <property type="entry name" value="Prepilin_pept_A24_N"/>
</dbReference>
<protein>
    <submittedName>
        <fullName evidence="10">Prepilin peptidase</fullName>
    </submittedName>
</protein>
<accession>A0A9D0Z2T6</accession>
<proteinExistence type="inferred from homology"/>
<evidence type="ECO:0000256" key="6">
    <source>
        <dbReference type="ARBA" id="ARBA00023136"/>
    </source>
</evidence>
<dbReference type="InterPro" id="IPR050882">
    <property type="entry name" value="Prepilin_peptidase/N-MTase"/>
</dbReference>
<dbReference type="GO" id="GO:0006465">
    <property type="term" value="P:signal peptide processing"/>
    <property type="evidence" value="ECO:0007669"/>
    <property type="project" value="TreeGrafter"/>
</dbReference>
<dbReference type="GO" id="GO:0004190">
    <property type="term" value="F:aspartic-type endopeptidase activity"/>
    <property type="evidence" value="ECO:0007669"/>
    <property type="project" value="InterPro"/>
</dbReference>
<keyword evidence="5 7" id="KW-1133">Transmembrane helix</keyword>
<feature type="transmembrane region" description="Helical" evidence="7">
    <location>
        <begin position="225"/>
        <end position="242"/>
    </location>
</feature>
<evidence type="ECO:0000256" key="3">
    <source>
        <dbReference type="ARBA" id="ARBA00022475"/>
    </source>
</evidence>
<dbReference type="InterPro" id="IPR000045">
    <property type="entry name" value="Prepilin_IV_endopep_pep"/>
</dbReference>
<dbReference type="EMBL" id="DVFU01000131">
    <property type="protein sequence ID" value="HIQ65413.1"/>
    <property type="molecule type" value="Genomic_DNA"/>
</dbReference>
<reference evidence="10" key="1">
    <citation type="submission" date="2020-10" db="EMBL/GenBank/DDBJ databases">
        <authorList>
            <person name="Gilroy R."/>
        </authorList>
    </citation>
    <scope>NUCLEOTIDE SEQUENCE</scope>
    <source>
        <strain evidence="10">CHK165-10780</strain>
    </source>
</reference>
<feature type="transmembrane region" description="Helical" evidence="7">
    <location>
        <begin position="128"/>
        <end position="146"/>
    </location>
</feature>
<dbReference type="Proteomes" id="UP000886725">
    <property type="component" value="Unassembled WGS sequence"/>
</dbReference>
<feature type="transmembrane region" description="Helical" evidence="7">
    <location>
        <begin position="75"/>
        <end position="95"/>
    </location>
</feature>
<feature type="transmembrane region" description="Helical" evidence="7">
    <location>
        <begin position="101"/>
        <end position="121"/>
    </location>
</feature>
<dbReference type="PANTHER" id="PTHR30487:SF0">
    <property type="entry name" value="PREPILIN LEADER PEPTIDASE_N-METHYLTRANSFERASE-RELATED"/>
    <property type="match status" value="1"/>
</dbReference>
<dbReference type="Pfam" id="PF01478">
    <property type="entry name" value="Peptidase_A24"/>
    <property type="match status" value="1"/>
</dbReference>
<dbReference type="AlphaFoldDB" id="A0A9D0Z2T6"/>
<evidence type="ECO:0000256" key="5">
    <source>
        <dbReference type="ARBA" id="ARBA00022989"/>
    </source>
</evidence>
<feature type="transmembrane region" description="Helical" evidence="7">
    <location>
        <begin position="6"/>
        <end position="28"/>
    </location>
</feature>
<dbReference type="Pfam" id="PF06750">
    <property type="entry name" value="A24_N_bact"/>
    <property type="match status" value="1"/>
</dbReference>
<feature type="transmembrane region" description="Helical" evidence="7">
    <location>
        <begin position="152"/>
        <end position="174"/>
    </location>
</feature>
<keyword evidence="3" id="KW-1003">Cell membrane</keyword>
<feature type="transmembrane region" description="Helical" evidence="7">
    <location>
        <begin position="186"/>
        <end position="219"/>
    </location>
</feature>
<dbReference type="Gene3D" id="1.20.120.1220">
    <property type="match status" value="1"/>
</dbReference>